<dbReference type="PANTHER" id="PTHR36166:SF1">
    <property type="entry name" value="SRPBCC DOMAIN-CONTAINING PROTEIN"/>
    <property type="match status" value="1"/>
</dbReference>
<gene>
    <name evidence="1" type="ORF">DFH07DRAFT_97897</name>
</gene>
<keyword evidence="2" id="KW-1185">Reference proteome</keyword>
<accession>A0AAD7I8S5</accession>
<dbReference type="InterPro" id="IPR019587">
    <property type="entry name" value="Polyketide_cyclase/dehydratase"/>
</dbReference>
<dbReference type="InterPro" id="IPR023393">
    <property type="entry name" value="START-like_dom_sf"/>
</dbReference>
<dbReference type="EMBL" id="JARJLG010000147">
    <property type="protein sequence ID" value="KAJ7736762.1"/>
    <property type="molecule type" value="Genomic_DNA"/>
</dbReference>
<dbReference type="CDD" id="cd07822">
    <property type="entry name" value="SRPBCC_4"/>
    <property type="match status" value="1"/>
</dbReference>
<dbReference type="Pfam" id="PF10604">
    <property type="entry name" value="Polyketide_cyc2"/>
    <property type="match status" value="1"/>
</dbReference>
<evidence type="ECO:0000313" key="2">
    <source>
        <dbReference type="Proteomes" id="UP001215280"/>
    </source>
</evidence>
<organism evidence="1 2">
    <name type="scientific">Mycena maculata</name>
    <dbReference type="NCBI Taxonomy" id="230809"/>
    <lineage>
        <taxon>Eukaryota</taxon>
        <taxon>Fungi</taxon>
        <taxon>Dikarya</taxon>
        <taxon>Basidiomycota</taxon>
        <taxon>Agaricomycotina</taxon>
        <taxon>Agaricomycetes</taxon>
        <taxon>Agaricomycetidae</taxon>
        <taxon>Agaricales</taxon>
        <taxon>Marasmiineae</taxon>
        <taxon>Mycenaceae</taxon>
        <taxon>Mycena</taxon>
    </lineage>
</organism>
<evidence type="ECO:0008006" key="3">
    <source>
        <dbReference type="Google" id="ProtNLM"/>
    </source>
</evidence>
<sequence>MPSSSKSIPLESEWPTYISTSVVIDAPRDKVWDILVDFAAYAKWNPYIRESTLLDKSKKSPVHSREITKGDHVALKVHMPPAMDDSVKLRAMTELVLHVEPHRQLGWGSHLPGWFFGAEHWNVLSEVGEGRTKFEIIAVFSGAGPYVMLLSMREPFTDAIKAMAQGLKTRCEES</sequence>
<dbReference type="AlphaFoldDB" id="A0AAD7I8S5"/>
<comment type="caution">
    <text evidence="1">The sequence shown here is derived from an EMBL/GenBank/DDBJ whole genome shotgun (WGS) entry which is preliminary data.</text>
</comment>
<proteinExistence type="predicted"/>
<dbReference type="Proteomes" id="UP001215280">
    <property type="component" value="Unassembled WGS sequence"/>
</dbReference>
<protein>
    <recommendedName>
        <fullName evidence="3">Coenzyme Q-binding protein COQ10 START domain-containing protein</fullName>
    </recommendedName>
</protein>
<name>A0AAD7I8S5_9AGAR</name>
<dbReference type="Gene3D" id="3.30.530.20">
    <property type="match status" value="1"/>
</dbReference>
<dbReference type="SUPFAM" id="SSF55961">
    <property type="entry name" value="Bet v1-like"/>
    <property type="match status" value="1"/>
</dbReference>
<dbReference type="PANTHER" id="PTHR36166">
    <property type="entry name" value="CHROMOSOME 9, WHOLE GENOME SHOTGUN SEQUENCE"/>
    <property type="match status" value="1"/>
</dbReference>
<evidence type="ECO:0000313" key="1">
    <source>
        <dbReference type="EMBL" id="KAJ7736762.1"/>
    </source>
</evidence>
<reference evidence="1" key="1">
    <citation type="submission" date="2023-03" db="EMBL/GenBank/DDBJ databases">
        <title>Massive genome expansion in bonnet fungi (Mycena s.s.) driven by repeated elements and novel gene families across ecological guilds.</title>
        <authorList>
            <consortium name="Lawrence Berkeley National Laboratory"/>
            <person name="Harder C.B."/>
            <person name="Miyauchi S."/>
            <person name="Viragh M."/>
            <person name="Kuo A."/>
            <person name="Thoen E."/>
            <person name="Andreopoulos B."/>
            <person name="Lu D."/>
            <person name="Skrede I."/>
            <person name="Drula E."/>
            <person name="Henrissat B."/>
            <person name="Morin E."/>
            <person name="Kohler A."/>
            <person name="Barry K."/>
            <person name="LaButti K."/>
            <person name="Morin E."/>
            <person name="Salamov A."/>
            <person name="Lipzen A."/>
            <person name="Mereny Z."/>
            <person name="Hegedus B."/>
            <person name="Baldrian P."/>
            <person name="Stursova M."/>
            <person name="Weitz H."/>
            <person name="Taylor A."/>
            <person name="Grigoriev I.V."/>
            <person name="Nagy L.G."/>
            <person name="Martin F."/>
            <person name="Kauserud H."/>
        </authorList>
    </citation>
    <scope>NUCLEOTIDE SEQUENCE</scope>
    <source>
        <strain evidence="1">CBHHK188m</strain>
    </source>
</reference>